<organism evidence="3 4">
    <name type="scientific">Cercophora newfieldiana</name>
    <dbReference type="NCBI Taxonomy" id="92897"/>
    <lineage>
        <taxon>Eukaryota</taxon>
        <taxon>Fungi</taxon>
        <taxon>Dikarya</taxon>
        <taxon>Ascomycota</taxon>
        <taxon>Pezizomycotina</taxon>
        <taxon>Sordariomycetes</taxon>
        <taxon>Sordariomycetidae</taxon>
        <taxon>Sordariales</taxon>
        <taxon>Lasiosphaeriaceae</taxon>
        <taxon>Cercophora</taxon>
    </lineage>
</organism>
<dbReference type="Proteomes" id="UP001174936">
    <property type="component" value="Unassembled WGS sequence"/>
</dbReference>
<dbReference type="Pfam" id="PF00106">
    <property type="entry name" value="adh_short"/>
    <property type="match status" value="1"/>
</dbReference>
<gene>
    <name evidence="3" type="ORF">B0T16DRAFT_507361</name>
</gene>
<evidence type="ECO:0000313" key="3">
    <source>
        <dbReference type="EMBL" id="KAK0648935.1"/>
    </source>
</evidence>
<dbReference type="EMBL" id="JAULSV010000003">
    <property type="protein sequence ID" value="KAK0648935.1"/>
    <property type="molecule type" value="Genomic_DNA"/>
</dbReference>
<keyword evidence="4" id="KW-1185">Reference proteome</keyword>
<dbReference type="InterPro" id="IPR036291">
    <property type="entry name" value="NAD(P)-bd_dom_sf"/>
</dbReference>
<keyword evidence="2" id="KW-0560">Oxidoreductase</keyword>
<proteinExistence type="inferred from homology"/>
<evidence type="ECO:0000313" key="4">
    <source>
        <dbReference type="Proteomes" id="UP001174936"/>
    </source>
</evidence>
<sequence>MRLIASVRCCEEGGAKTILITGATSGLGRASALALAACLPPSSHIYLSGRNSSSASALIAQISTLHPSVRTTFLPLDLADLASVAAAADTVLAAETKLDVLLANAGVAAVPPGRRTKDGYEMHFGTNHVGHALLVRKLLPLLEKAEGGGRVVSVTSFAYRAGVLLGGVGVGGMLSSASLAGMKGEGAGMGMGVGDYLMVGRWMRYAESKLANVVYARELARRYPTVVSVAVSPGFVETEMVEGMRFCDRVGTRVMGLLAGGLVSPEEGARNQVWAATVERGELVNGAVYDPVGVVSSGMTGVATDPVVGERLWEWTEKEISSWL</sequence>
<evidence type="ECO:0000256" key="2">
    <source>
        <dbReference type="ARBA" id="ARBA00023002"/>
    </source>
</evidence>
<dbReference type="SUPFAM" id="SSF51735">
    <property type="entry name" value="NAD(P)-binding Rossmann-fold domains"/>
    <property type="match status" value="1"/>
</dbReference>
<comment type="similarity">
    <text evidence="1">Belongs to the short-chain dehydrogenases/reductases (SDR) family.</text>
</comment>
<evidence type="ECO:0008006" key="5">
    <source>
        <dbReference type="Google" id="ProtNLM"/>
    </source>
</evidence>
<evidence type="ECO:0000256" key="1">
    <source>
        <dbReference type="ARBA" id="ARBA00006484"/>
    </source>
</evidence>
<reference evidence="3" key="1">
    <citation type="submission" date="2023-06" db="EMBL/GenBank/DDBJ databases">
        <title>Genome-scale phylogeny and comparative genomics of the fungal order Sordariales.</title>
        <authorList>
            <consortium name="Lawrence Berkeley National Laboratory"/>
            <person name="Hensen N."/>
            <person name="Bonometti L."/>
            <person name="Westerberg I."/>
            <person name="Brannstrom I.O."/>
            <person name="Guillou S."/>
            <person name="Cros-Aarteil S."/>
            <person name="Calhoun S."/>
            <person name="Haridas S."/>
            <person name="Kuo A."/>
            <person name="Mondo S."/>
            <person name="Pangilinan J."/>
            <person name="Riley R."/>
            <person name="Labutti K."/>
            <person name="Andreopoulos B."/>
            <person name="Lipzen A."/>
            <person name="Chen C."/>
            <person name="Yanf M."/>
            <person name="Daum C."/>
            <person name="Ng V."/>
            <person name="Clum A."/>
            <person name="Steindorff A."/>
            <person name="Ohm R."/>
            <person name="Martin F."/>
            <person name="Silar P."/>
            <person name="Natvig D."/>
            <person name="Lalanne C."/>
            <person name="Gautier V."/>
            <person name="Ament-Velasquez S.L."/>
            <person name="Kruys A."/>
            <person name="Hutchinson M.I."/>
            <person name="Powell A.J."/>
            <person name="Barry K."/>
            <person name="Miller A.N."/>
            <person name="Grigoriev I.V."/>
            <person name="Debuchy R."/>
            <person name="Gladieux P."/>
            <person name="Thoren M.H."/>
            <person name="Johannesson H."/>
        </authorList>
    </citation>
    <scope>NUCLEOTIDE SEQUENCE</scope>
    <source>
        <strain evidence="3">SMH2532-1</strain>
    </source>
</reference>
<dbReference type="PRINTS" id="PR00081">
    <property type="entry name" value="GDHRDH"/>
</dbReference>
<accession>A0AA40CRU1</accession>
<dbReference type="Gene3D" id="3.40.50.720">
    <property type="entry name" value="NAD(P)-binding Rossmann-like Domain"/>
    <property type="match status" value="1"/>
</dbReference>
<dbReference type="PANTHER" id="PTHR24320">
    <property type="entry name" value="RETINOL DEHYDROGENASE"/>
    <property type="match status" value="1"/>
</dbReference>
<dbReference type="InterPro" id="IPR002347">
    <property type="entry name" value="SDR_fam"/>
</dbReference>
<comment type="caution">
    <text evidence="3">The sequence shown here is derived from an EMBL/GenBank/DDBJ whole genome shotgun (WGS) entry which is preliminary data.</text>
</comment>
<dbReference type="GO" id="GO:0016491">
    <property type="term" value="F:oxidoreductase activity"/>
    <property type="evidence" value="ECO:0007669"/>
    <property type="project" value="UniProtKB-KW"/>
</dbReference>
<dbReference type="AlphaFoldDB" id="A0AA40CRU1"/>
<dbReference type="PANTHER" id="PTHR24320:SF154">
    <property type="entry name" value="OXIDOREDUCTASE, SHORT-CHAIN DEHYDROGENASE_REDUCTASE FAMILY (AFU_ORTHOLOGUE AFUA_2G04560)"/>
    <property type="match status" value="1"/>
</dbReference>
<name>A0AA40CRU1_9PEZI</name>
<protein>
    <recommendedName>
        <fullName evidence="5">Protochlorophyllide reductase</fullName>
    </recommendedName>
</protein>